<accession>A0A235BRQ9</accession>
<keyword evidence="6 9" id="KW-1133">Transmembrane helix</keyword>
<comment type="subunit">
    <text evidence="9">Forms a complex with SecD. Part of the essential Sec protein translocation apparatus which comprises SecA, SecYEG and auxiliary proteins SecDF. Other proteins may also be involved.</text>
</comment>
<evidence type="ECO:0000259" key="10">
    <source>
        <dbReference type="Pfam" id="PF02355"/>
    </source>
</evidence>
<keyword evidence="2 9" id="KW-0813">Transport</keyword>
<keyword evidence="7 9" id="KW-0811">Translocation</keyword>
<dbReference type="GO" id="GO:0006605">
    <property type="term" value="P:protein targeting"/>
    <property type="evidence" value="ECO:0007669"/>
    <property type="project" value="UniProtKB-UniRule"/>
</dbReference>
<evidence type="ECO:0000256" key="1">
    <source>
        <dbReference type="ARBA" id="ARBA00004651"/>
    </source>
</evidence>
<evidence type="ECO:0000256" key="6">
    <source>
        <dbReference type="ARBA" id="ARBA00022989"/>
    </source>
</evidence>
<reference evidence="11 12" key="1">
    <citation type="submission" date="2017-07" db="EMBL/GenBank/DDBJ databases">
        <title>Recovery of genomes from metagenomes via a dereplication, aggregation, and scoring strategy.</title>
        <authorList>
            <person name="Sieber C.M."/>
            <person name="Probst A.J."/>
            <person name="Sharrar A."/>
            <person name="Thomas B.C."/>
            <person name="Hess M."/>
            <person name="Tringe S.G."/>
            <person name="Banfield J.F."/>
        </authorList>
    </citation>
    <scope>NUCLEOTIDE SEQUENCE [LARGE SCALE GENOMIC DNA]</scope>
    <source>
        <strain evidence="11">JGI_Cruoil_03_51_56</strain>
    </source>
</reference>
<dbReference type="Gene3D" id="1.20.1640.10">
    <property type="entry name" value="Multidrug efflux transporter AcrB transmembrane domain"/>
    <property type="match status" value="1"/>
</dbReference>
<comment type="function">
    <text evidence="9">Part of the Sec protein translocase complex. Interacts with the SecYEG preprotein conducting channel. SecDF uses the proton motive force (PMF) to complete protein translocation after the ATP-dependent function of SecA.</text>
</comment>
<dbReference type="PRINTS" id="PR01755">
    <property type="entry name" value="SECFTRNLCASE"/>
</dbReference>
<feature type="transmembrane region" description="Helical" evidence="9">
    <location>
        <begin position="190"/>
        <end position="210"/>
    </location>
</feature>
<dbReference type="InterPro" id="IPR048634">
    <property type="entry name" value="SecD_SecF_C"/>
</dbReference>
<dbReference type="Pfam" id="PF07549">
    <property type="entry name" value="Sec_GG"/>
    <property type="match status" value="1"/>
</dbReference>
<evidence type="ECO:0000256" key="9">
    <source>
        <dbReference type="HAMAP-Rule" id="MF_01464"/>
    </source>
</evidence>
<evidence type="ECO:0000256" key="4">
    <source>
        <dbReference type="ARBA" id="ARBA00022692"/>
    </source>
</evidence>
<dbReference type="PANTHER" id="PTHR30081:SF8">
    <property type="entry name" value="PROTEIN TRANSLOCASE SUBUNIT SECF"/>
    <property type="match status" value="1"/>
</dbReference>
<dbReference type="GO" id="GO:0005886">
    <property type="term" value="C:plasma membrane"/>
    <property type="evidence" value="ECO:0007669"/>
    <property type="project" value="UniProtKB-SubCell"/>
</dbReference>
<organism evidence="11 12">
    <name type="scientific">candidate division WOR-3 bacterium JGI_Cruoil_03_51_56</name>
    <dbReference type="NCBI Taxonomy" id="1973747"/>
    <lineage>
        <taxon>Bacteria</taxon>
        <taxon>Bacteria division WOR-3</taxon>
    </lineage>
</organism>
<evidence type="ECO:0000256" key="5">
    <source>
        <dbReference type="ARBA" id="ARBA00022927"/>
    </source>
</evidence>
<dbReference type="GO" id="GO:0015450">
    <property type="term" value="F:protein-transporting ATPase activity"/>
    <property type="evidence" value="ECO:0007669"/>
    <property type="project" value="InterPro"/>
</dbReference>
<comment type="similarity">
    <text evidence="9">Belongs to the SecD/SecF family. SecF subfamily.</text>
</comment>
<feature type="transmembrane region" description="Helical" evidence="9">
    <location>
        <begin position="237"/>
        <end position="260"/>
    </location>
</feature>
<evidence type="ECO:0000256" key="7">
    <source>
        <dbReference type="ARBA" id="ARBA00023010"/>
    </source>
</evidence>
<feature type="transmembrane region" description="Helical" evidence="9">
    <location>
        <begin position="139"/>
        <end position="156"/>
    </location>
</feature>
<evidence type="ECO:0000256" key="2">
    <source>
        <dbReference type="ARBA" id="ARBA00022448"/>
    </source>
</evidence>
<keyword evidence="4 9" id="KW-0812">Transmembrane</keyword>
<dbReference type="GO" id="GO:0043952">
    <property type="term" value="P:protein transport by the Sec complex"/>
    <property type="evidence" value="ECO:0007669"/>
    <property type="project" value="UniProtKB-UniRule"/>
</dbReference>
<feature type="transmembrane region" description="Helical" evidence="9">
    <location>
        <begin position="18"/>
        <end position="39"/>
    </location>
</feature>
<evidence type="ECO:0000256" key="8">
    <source>
        <dbReference type="ARBA" id="ARBA00023136"/>
    </source>
</evidence>
<name>A0A235BRQ9_UNCW3</name>
<comment type="subcellular location">
    <subcellularLocation>
        <location evidence="1 9">Cell membrane</location>
        <topology evidence="1 9">Multi-pass membrane protein</topology>
    </subcellularLocation>
</comment>
<keyword evidence="3 9" id="KW-1003">Cell membrane</keyword>
<dbReference type="Pfam" id="PF02355">
    <property type="entry name" value="SecD_SecF_C"/>
    <property type="match status" value="1"/>
</dbReference>
<dbReference type="InterPro" id="IPR022813">
    <property type="entry name" value="SecD/SecF_arch_bac"/>
</dbReference>
<keyword evidence="8 9" id="KW-0472">Membrane</keyword>
<feature type="transmembrane region" description="Helical" evidence="9">
    <location>
        <begin position="163"/>
        <end position="184"/>
    </location>
</feature>
<feature type="domain" description="Protein export membrane protein SecD/SecF C-terminal" evidence="10">
    <location>
        <begin position="116"/>
        <end position="293"/>
    </location>
</feature>
<dbReference type="NCBIfam" id="TIGR00916">
    <property type="entry name" value="2A0604s01"/>
    <property type="match status" value="1"/>
</dbReference>
<sequence length="302" mass="33515">MRLIQQTNINFVGHRRTFFIISGTVIILSILSFVLHGGFNYGVDFTGGTLLQIRFDKPVSTNAVRSAVNAIGEGSASIQQDEQGDFFIRVRAKEFGNGKEGFSHRLGKQFKASFAGNNFELLREETVGPQISKELQGKVLLAVLLGIVGILIYVTIRFDFRFGIGAVMALIHDTIITLGFVSMFNKEVTITLIAAVLTVIGYSVNDSIVVSDRVREDMRKWRKESFMSVVNTAINRVLNRTVITSITTLFVTLAFLFLGAATVKDFAFVLTIGILVGTYSSIFVVANSVVEWETRLPTKRRR</sequence>
<dbReference type="InterPro" id="IPR055344">
    <property type="entry name" value="SecD_SecF_C_bact"/>
</dbReference>
<feature type="transmembrane region" description="Helical" evidence="9">
    <location>
        <begin position="266"/>
        <end position="292"/>
    </location>
</feature>
<dbReference type="PANTHER" id="PTHR30081">
    <property type="entry name" value="PROTEIN-EXPORT MEMBRANE PROTEIN SEC"/>
    <property type="match status" value="1"/>
</dbReference>
<proteinExistence type="inferred from homology"/>
<comment type="caution">
    <text evidence="11">The sequence shown here is derived from an EMBL/GenBank/DDBJ whole genome shotgun (WGS) entry which is preliminary data.</text>
</comment>
<evidence type="ECO:0000313" key="11">
    <source>
        <dbReference type="EMBL" id="OYD14886.1"/>
    </source>
</evidence>
<dbReference type="HAMAP" id="MF_01464_B">
    <property type="entry name" value="SecF_B"/>
    <property type="match status" value="1"/>
</dbReference>
<gene>
    <name evidence="9 11" type="primary">secF</name>
    <name evidence="11" type="ORF">CH330_07160</name>
</gene>
<evidence type="ECO:0000256" key="3">
    <source>
        <dbReference type="ARBA" id="ARBA00022475"/>
    </source>
</evidence>
<keyword evidence="5 9" id="KW-0653">Protein transport</keyword>
<dbReference type="AlphaFoldDB" id="A0A235BRQ9"/>
<protein>
    <recommendedName>
        <fullName evidence="9">Protein-export membrane protein SecF</fullName>
    </recommendedName>
</protein>
<dbReference type="InterPro" id="IPR022646">
    <property type="entry name" value="SecD/SecF_CS"/>
</dbReference>
<dbReference type="NCBIfam" id="TIGR00966">
    <property type="entry name" value="transloc_SecF"/>
    <property type="match status" value="1"/>
</dbReference>
<dbReference type="Proteomes" id="UP000215559">
    <property type="component" value="Unassembled WGS sequence"/>
</dbReference>
<dbReference type="SUPFAM" id="SSF82866">
    <property type="entry name" value="Multidrug efflux transporter AcrB transmembrane domain"/>
    <property type="match status" value="1"/>
</dbReference>
<dbReference type="EMBL" id="NOZP01000133">
    <property type="protein sequence ID" value="OYD14886.1"/>
    <property type="molecule type" value="Genomic_DNA"/>
</dbReference>
<dbReference type="InterPro" id="IPR005665">
    <property type="entry name" value="SecF_bac"/>
</dbReference>
<dbReference type="InterPro" id="IPR022645">
    <property type="entry name" value="SecD/SecF_bac"/>
</dbReference>
<dbReference type="GO" id="GO:0065002">
    <property type="term" value="P:intracellular protein transmembrane transport"/>
    <property type="evidence" value="ECO:0007669"/>
    <property type="project" value="UniProtKB-UniRule"/>
</dbReference>
<evidence type="ECO:0000313" key="12">
    <source>
        <dbReference type="Proteomes" id="UP000215559"/>
    </source>
</evidence>